<dbReference type="RefSeq" id="WP_227365174.1">
    <property type="nucleotide sequence ID" value="NZ_JBAVBW010000149.1"/>
</dbReference>
<dbReference type="Pfam" id="PF14065">
    <property type="entry name" value="Pvc16_N"/>
    <property type="match status" value="1"/>
</dbReference>
<name>A0A1J1JD59_PLAAG</name>
<proteinExistence type="predicted"/>
<evidence type="ECO:0000313" key="1">
    <source>
        <dbReference type="EMBL" id="CUM59424.1"/>
    </source>
</evidence>
<dbReference type="GeneID" id="77288223"/>
<sequence length="423" mass="47014">MSNYLGIATVTATLQRMLQQSVQTDVEGARVTTSRPENTGGTPETGISIYLYHLKRNTSLGNADMPPRQRKGELTKRNQLPIDLYYLLSCYGNEIELEPQRLLGSAIRTLEDRAVLSSQMIRETVNDPSYPFLANSDLSEQIEMIRAEFVPVSTDELSKVWSVFFQTPYVLSVIYKITVVVLDGEEPAMVALPIRDRSLNAWAFSKQPTIDFVMSTEGRYQPIFTHSTLLIRGKMLANANASIRIGGVEVAPGTVQDQEITLALTLVPPEALRPGVQGLQIIHGQRLERGSTNGPMQERVESNVAPFVLRPGIKEVNLLDGSGTDDEPRDAEVEVVTDVRIGQDQRVILILNEQTSLQPASYIFNAQPRNNNTARIVFSLKAIKNSNYLVRIQVDGAESLCQIDSDRHSPTFDQYISPTITIP</sequence>
<dbReference type="InterPro" id="IPR025351">
    <property type="entry name" value="Pvc16_N"/>
</dbReference>
<reference evidence="1" key="1">
    <citation type="submission" date="2015-09" db="EMBL/GenBank/DDBJ databases">
        <authorList>
            <person name="Jackson K.R."/>
            <person name="Lunt B.L."/>
            <person name="Fisher J.N.B."/>
            <person name="Gardner A.V."/>
            <person name="Bailey M.E."/>
            <person name="Deus L.M."/>
            <person name="Earl A.S."/>
            <person name="Gibby P.D."/>
            <person name="Hartmann K.A."/>
            <person name="Liu J.E."/>
            <person name="Manci A.M."/>
            <person name="Nielsen D.A."/>
            <person name="Solomon M.B."/>
            <person name="Breakwell D.P."/>
            <person name="Burnett S.H."/>
            <person name="Grose J.H."/>
        </authorList>
    </citation>
    <scope>NUCLEOTIDE SEQUENCE</scope>
    <source>
        <strain evidence="1">7805</strain>
    </source>
</reference>
<gene>
    <name evidence="1" type="ORF">PLAM_1457</name>
</gene>
<dbReference type="AlphaFoldDB" id="A0A1J1JD59"/>
<protein>
    <submittedName>
        <fullName evidence="1">Uncharacterized protein</fullName>
    </submittedName>
</protein>
<accession>A0A1J1JD59</accession>
<organism evidence="1">
    <name type="scientific">Planktothrix agardhii</name>
    <name type="common">Oscillatoria agardhii</name>
    <dbReference type="NCBI Taxonomy" id="1160"/>
    <lineage>
        <taxon>Bacteria</taxon>
        <taxon>Bacillati</taxon>
        <taxon>Cyanobacteriota</taxon>
        <taxon>Cyanophyceae</taxon>
        <taxon>Oscillatoriophycideae</taxon>
        <taxon>Oscillatoriales</taxon>
        <taxon>Microcoleaceae</taxon>
        <taxon>Planktothrix</taxon>
    </lineage>
</organism>
<dbReference type="EMBL" id="LO018304">
    <property type="protein sequence ID" value="CUM59424.1"/>
    <property type="molecule type" value="Genomic_DNA"/>
</dbReference>